<dbReference type="CDD" id="cd05356">
    <property type="entry name" value="17beta-HSD1_like_SDR_c"/>
    <property type="match status" value="1"/>
</dbReference>
<dbReference type="PANTHER" id="PTHR43086">
    <property type="entry name" value="VERY-LONG-CHAIN 3-OXOOACYL-COA REDUCTASE"/>
    <property type="match status" value="1"/>
</dbReference>
<keyword evidence="9" id="KW-1133">Transmembrane helix</keyword>
<evidence type="ECO:0000256" key="4">
    <source>
        <dbReference type="ARBA" id="ARBA00022857"/>
    </source>
</evidence>
<keyword evidence="6" id="KW-0443">Lipid metabolism</keyword>
<evidence type="ECO:0000256" key="9">
    <source>
        <dbReference type="SAM" id="Phobius"/>
    </source>
</evidence>
<keyword evidence="5" id="KW-0560">Oxidoreductase</keyword>
<evidence type="ECO:0000256" key="2">
    <source>
        <dbReference type="ARBA" id="ARBA00022516"/>
    </source>
</evidence>
<keyword evidence="2" id="KW-0444">Lipid biosynthesis</keyword>
<dbReference type="PRINTS" id="PR00081">
    <property type="entry name" value="GDHRDH"/>
</dbReference>
<dbReference type="PANTHER" id="PTHR43086:SF2">
    <property type="entry name" value="HYDROXYSTEROID DEHYDROGENASE-LIKE PROTEIN 1"/>
    <property type="match status" value="1"/>
</dbReference>
<name>A0A9W8G3G9_9FUNG</name>
<evidence type="ECO:0000313" key="10">
    <source>
        <dbReference type="EMBL" id="KAJ2672773.1"/>
    </source>
</evidence>
<proteinExistence type="inferred from homology"/>
<evidence type="ECO:0000256" key="1">
    <source>
        <dbReference type="ARBA" id="ARBA00005194"/>
    </source>
</evidence>
<dbReference type="AlphaFoldDB" id="A0A9W8G3G9"/>
<dbReference type="Gene3D" id="3.40.50.720">
    <property type="entry name" value="NAD(P)-binding Rossmann-like Domain"/>
    <property type="match status" value="1"/>
</dbReference>
<evidence type="ECO:0000256" key="5">
    <source>
        <dbReference type="ARBA" id="ARBA00023002"/>
    </source>
</evidence>
<dbReference type="GO" id="GO:0005783">
    <property type="term" value="C:endoplasmic reticulum"/>
    <property type="evidence" value="ECO:0007669"/>
    <property type="project" value="TreeGrafter"/>
</dbReference>
<evidence type="ECO:0000313" key="11">
    <source>
        <dbReference type="Proteomes" id="UP001151518"/>
    </source>
</evidence>
<evidence type="ECO:0000256" key="6">
    <source>
        <dbReference type="ARBA" id="ARBA00023098"/>
    </source>
</evidence>
<evidence type="ECO:0000256" key="3">
    <source>
        <dbReference type="ARBA" id="ARBA00022832"/>
    </source>
</evidence>
<protein>
    <submittedName>
        <fullName evidence="10">Uncharacterized protein</fullName>
    </submittedName>
</protein>
<dbReference type="InterPro" id="IPR036291">
    <property type="entry name" value="NAD(P)-bd_dom_sf"/>
</dbReference>
<comment type="pathway">
    <text evidence="1">Lipid metabolism; fatty acid biosynthesis.</text>
</comment>
<feature type="transmembrane region" description="Helical" evidence="9">
    <location>
        <begin position="6"/>
        <end position="31"/>
    </location>
</feature>
<reference evidence="10" key="1">
    <citation type="submission" date="2022-07" db="EMBL/GenBank/DDBJ databases">
        <title>Phylogenomic reconstructions and comparative analyses of Kickxellomycotina fungi.</title>
        <authorList>
            <person name="Reynolds N.K."/>
            <person name="Stajich J.E."/>
            <person name="Barry K."/>
            <person name="Grigoriev I.V."/>
            <person name="Crous P."/>
            <person name="Smith M.E."/>
        </authorList>
    </citation>
    <scope>NUCLEOTIDE SEQUENCE</scope>
    <source>
        <strain evidence="10">NRRL 3115</strain>
    </source>
</reference>
<comment type="caution">
    <text evidence="10">The sequence shown here is derived from an EMBL/GenBank/DDBJ whole genome shotgun (WGS) entry which is preliminary data.</text>
</comment>
<dbReference type="GO" id="GO:0016491">
    <property type="term" value="F:oxidoreductase activity"/>
    <property type="evidence" value="ECO:0007669"/>
    <property type="project" value="UniProtKB-KW"/>
</dbReference>
<dbReference type="InterPro" id="IPR002347">
    <property type="entry name" value="SDR_fam"/>
</dbReference>
<accession>A0A9W8G3G9</accession>
<dbReference type="OrthoDB" id="5545019at2759"/>
<dbReference type="GO" id="GO:0030497">
    <property type="term" value="P:fatty acid elongation"/>
    <property type="evidence" value="ECO:0007669"/>
    <property type="project" value="TreeGrafter"/>
</dbReference>
<keyword evidence="7" id="KW-0275">Fatty acid biosynthesis</keyword>
<dbReference type="SUPFAM" id="SSF51735">
    <property type="entry name" value="NAD(P)-binding Rossmann-fold domains"/>
    <property type="match status" value="1"/>
</dbReference>
<gene>
    <name evidence="10" type="ORF">GGI25_004968</name>
</gene>
<keyword evidence="4" id="KW-0521">NADP</keyword>
<keyword evidence="9" id="KW-0812">Transmembrane</keyword>
<organism evidence="10 11">
    <name type="scientific">Coemansia spiralis</name>
    <dbReference type="NCBI Taxonomy" id="417178"/>
    <lineage>
        <taxon>Eukaryota</taxon>
        <taxon>Fungi</taxon>
        <taxon>Fungi incertae sedis</taxon>
        <taxon>Zoopagomycota</taxon>
        <taxon>Kickxellomycotina</taxon>
        <taxon>Kickxellomycetes</taxon>
        <taxon>Kickxellales</taxon>
        <taxon>Kickxellaceae</taxon>
        <taxon>Coemansia</taxon>
    </lineage>
</organism>
<sequence length="318" mass="35420">MAALQTLFTYVGIGIVAYYISVALTLLYDVFLRQGARLEKFGAGRGAWAIVTGCTDGLGREAALELARRKFNILLISRSQEKLTAMAEEIRQLGVEAHTLVVDFAQTTADDWTRIQQEIDAHFVGVLVNNVGASYDHPMFVEEVDPVALDRMVDLNVRAMIKMTTLTLPQMKQRRVGLIVNNGSFAALQPSPFLAAYSGTKAFVKCFSQSVAAEVAPFNITVEHLQTYFVCTQMTKMRRPTFFIPLPKPYIKCVFNKIGVQGGSSEPFTSVPFMPHALMAFVAERVVPKQLGISYNYKLLAGLRKRALKKKEREAQQK</sequence>
<evidence type="ECO:0000256" key="7">
    <source>
        <dbReference type="ARBA" id="ARBA00023160"/>
    </source>
</evidence>
<dbReference type="PIRSF" id="PIRSF000126">
    <property type="entry name" value="11-beta-HSD1"/>
    <property type="match status" value="1"/>
</dbReference>
<evidence type="ECO:0000256" key="8">
    <source>
        <dbReference type="RuleBase" id="RU000363"/>
    </source>
</evidence>
<comment type="similarity">
    <text evidence="8">Belongs to the short-chain dehydrogenases/reductases (SDR) family.</text>
</comment>
<keyword evidence="3" id="KW-0276">Fatty acid metabolism</keyword>
<dbReference type="Proteomes" id="UP001151518">
    <property type="component" value="Unassembled WGS sequence"/>
</dbReference>
<dbReference type="Pfam" id="PF00106">
    <property type="entry name" value="adh_short"/>
    <property type="match status" value="1"/>
</dbReference>
<dbReference type="EMBL" id="JANBTW010000077">
    <property type="protein sequence ID" value="KAJ2672773.1"/>
    <property type="molecule type" value="Genomic_DNA"/>
</dbReference>
<dbReference type="InterPro" id="IPR020904">
    <property type="entry name" value="Sc_DH/Rdtase_CS"/>
</dbReference>
<dbReference type="PROSITE" id="PS00061">
    <property type="entry name" value="ADH_SHORT"/>
    <property type="match status" value="1"/>
</dbReference>
<keyword evidence="9" id="KW-0472">Membrane</keyword>
<dbReference type="PRINTS" id="PR00080">
    <property type="entry name" value="SDRFAMILY"/>
</dbReference>